<dbReference type="GO" id="GO:0042276">
    <property type="term" value="P:error-prone translesion synthesis"/>
    <property type="evidence" value="ECO:0007669"/>
    <property type="project" value="TreeGrafter"/>
</dbReference>
<gene>
    <name evidence="19" type="ORF">NCGR_LOCUS10919</name>
</gene>
<comment type="cofactor">
    <cofactor evidence="1">
        <name>[4Fe-4S] cluster</name>
        <dbReference type="ChEBI" id="CHEBI:49883"/>
    </cofactor>
</comment>
<feature type="compositionally biased region" description="Basic and acidic residues" evidence="15">
    <location>
        <begin position="261"/>
        <end position="273"/>
    </location>
</feature>
<dbReference type="GO" id="GO:0003887">
    <property type="term" value="F:DNA-directed DNA polymerase activity"/>
    <property type="evidence" value="ECO:0007669"/>
    <property type="project" value="UniProtKB-KW"/>
</dbReference>
<evidence type="ECO:0000313" key="19">
    <source>
        <dbReference type="EMBL" id="CAD6216747.1"/>
    </source>
</evidence>
<feature type="domain" description="C4-type zinc-finger of DNA polymerase delta" evidence="18">
    <location>
        <begin position="1217"/>
        <end position="1290"/>
    </location>
</feature>
<evidence type="ECO:0000256" key="13">
    <source>
        <dbReference type="ARBA" id="ARBA00023204"/>
    </source>
</evidence>
<dbReference type="Gene3D" id="1.10.132.60">
    <property type="entry name" value="DNA polymerase family B, C-terminal domain"/>
    <property type="match status" value="1"/>
</dbReference>
<dbReference type="InterPro" id="IPR043502">
    <property type="entry name" value="DNA/RNA_pol_sf"/>
</dbReference>
<dbReference type="GO" id="GO:0000724">
    <property type="term" value="P:double-strand break repair via homologous recombination"/>
    <property type="evidence" value="ECO:0007669"/>
    <property type="project" value="TreeGrafter"/>
</dbReference>
<evidence type="ECO:0000256" key="5">
    <source>
        <dbReference type="ARBA" id="ARBA00022679"/>
    </source>
</evidence>
<dbReference type="InterPro" id="IPR006172">
    <property type="entry name" value="DNA-dir_DNA_pol_B"/>
</dbReference>
<dbReference type="Pfam" id="PF14260">
    <property type="entry name" value="zf-C4pol"/>
    <property type="match status" value="1"/>
</dbReference>
<dbReference type="GO" id="GO:0016035">
    <property type="term" value="C:zeta DNA polymerase complex"/>
    <property type="evidence" value="ECO:0007669"/>
    <property type="project" value="InterPro"/>
</dbReference>
<keyword evidence="13" id="KW-0234">DNA repair</keyword>
<evidence type="ECO:0000256" key="10">
    <source>
        <dbReference type="ARBA" id="ARBA00022932"/>
    </source>
</evidence>
<comment type="similarity">
    <text evidence="2">Belongs to the DNA polymerase type-B family.</text>
</comment>
<dbReference type="Pfam" id="PF00136">
    <property type="entry name" value="DNA_pol_B"/>
    <property type="match status" value="2"/>
</dbReference>
<reference evidence="19" key="1">
    <citation type="submission" date="2020-10" db="EMBL/GenBank/DDBJ databases">
        <authorList>
            <person name="Han B."/>
            <person name="Lu T."/>
            <person name="Zhao Q."/>
            <person name="Huang X."/>
            <person name="Zhao Y."/>
        </authorList>
    </citation>
    <scope>NUCLEOTIDE SEQUENCE</scope>
</reference>
<dbReference type="SUPFAM" id="SSF56672">
    <property type="entry name" value="DNA/RNA polymerases"/>
    <property type="match status" value="1"/>
</dbReference>
<sequence>MVQSLVAIWEELERLRLLEETKYADLGRPLREEVLKDFLHGIKYESALSVLFSQEGPHHKVSTIEESERLERCLKSLTDIIGTVTFSQDDYCGNIDVGNSADVQNDKPNASLCSGSLEQNMQIISPERNSEYPVSSSVPQRTLSQLSDEGEKHVDAQALGLLSWLASSQAAEEPTTDDELINEVILSPLFAKKSIEVALESAHLDFDSASQQECQDILDSVDPVRAAEELNIHTSYLDSVKSNSAASLGNTIPQVDGSSDENPKVSQEYDRSKVTRKAVVSPSYTSTKNPSKSASKRAGTEHLWGSLPLSRKKWKHGDADDSCSAMPSQKDLSASNKSTIDKNYHDTIGSTDTESSSFLGVHDSVCHSVRDLMRRRRSFRREQLEFGCSGAATCSMDKESETVNSGGLEFHDFTSDIPNLALTWMAFVQKPPLKNDACSGLESPSGCEQRGSEKFGVADLLPFFNQNMEENKQNESFQHMESNDFTGGVLGVPTHFQNDGSALYLLTHALSPPSAGAVLTESRGELGPDPRFDAINAVSLAIEDDADNTVDVHVFICDNNVKSHRRNLDGIAGCNVDVFPEEKDLLNNLISAVCSIDPDILVGWEIQLGSLGYLAERAAYLGIGLLKRISRTPPHELNQPPKIPVDNSSQVLSETSSADDIIDDVSENDWSHTHASGIHVGGRIVLNLWHLMRAEVKLNNYSLEAVADEVLRRKIPLIPSRILNRWFATGPGRGRHRCIEYISNRARINLEIMNQLDLVNRTSELARVFGIDFFSVLSRGSQYRVESVLLRLAHTQNYLAISPGNQQVASQPVMECLPLVMEPESAFYPDPVVVLNFQSLYPSMIIAYNLCYSTCLGKVFPSKSNVLGVSSYSADPHTLVDLKNQLLLTPNGVLYVQPEIRKGVLPLLLEEILSTRIMVKQAMKKLSPSQQVLHRIFNARQLALKLIANSLKTALFNVAVEHLKQQYHLSTSIFCGKLGSYMVILTGRSKEEAFRIGKEIASSITAMNPDLVTLKFEKVYQPCFLLTKKRYVGYSYENPEQNEPFFDAKGTETVRRDTCPAVAKILERSIRTMFEEQDLTKVRTYLERQWTRILSGKISIRDFIFAKEVRLGARLADMVIDPYGLLEVGSPYRLNEQYYITKQIIPALQCVFGLLGADLNKWFNKMPRPIRPTLAKRQSAAGHGSFSRDGSFIRLGLNNKASGKGGRIDTYYMSSHCSVCGDIIQGSETFCNNCLKNEAVVATVVAGRTSKLEREIQHLAAICGHCGGADWIVESGVKCISLACPVFYERRKVQRELGVVSESAGEAGYYPFCCAELF</sequence>
<dbReference type="GO" id="GO:0005634">
    <property type="term" value="C:nucleus"/>
    <property type="evidence" value="ECO:0007669"/>
    <property type="project" value="TreeGrafter"/>
</dbReference>
<evidence type="ECO:0000256" key="3">
    <source>
        <dbReference type="ARBA" id="ARBA00012417"/>
    </source>
</evidence>
<dbReference type="FunFam" id="3.30.420.10:FF:000082">
    <property type="entry name" value="DNA polymerase"/>
    <property type="match status" value="1"/>
</dbReference>
<dbReference type="InterPro" id="IPR006134">
    <property type="entry name" value="DNA-dir_DNA_pol_B_multi_dom"/>
</dbReference>
<dbReference type="EC" id="2.7.7.7" evidence="3"/>
<dbReference type="PANTHER" id="PTHR45812">
    <property type="entry name" value="DNA POLYMERASE ZETA CATALYTIC SUBUNIT"/>
    <property type="match status" value="1"/>
</dbReference>
<keyword evidence="20" id="KW-1185">Reference proteome</keyword>
<dbReference type="InterPro" id="IPR030559">
    <property type="entry name" value="PolZ_Rev3"/>
</dbReference>
<feature type="region of interest" description="Disordered" evidence="15">
    <location>
        <begin position="315"/>
        <end position="342"/>
    </location>
</feature>
<evidence type="ECO:0000256" key="8">
    <source>
        <dbReference type="ARBA" id="ARBA00022763"/>
    </source>
</evidence>
<proteinExistence type="inferred from homology"/>
<keyword evidence="11" id="KW-0408">Iron</keyword>
<evidence type="ECO:0000259" key="18">
    <source>
        <dbReference type="Pfam" id="PF14260"/>
    </source>
</evidence>
<dbReference type="GO" id="GO:0051536">
    <property type="term" value="F:iron-sulfur cluster binding"/>
    <property type="evidence" value="ECO:0007669"/>
    <property type="project" value="UniProtKB-KW"/>
</dbReference>
<comment type="catalytic activity">
    <reaction evidence="14">
        <text>DNA(n) + a 2'-deoxyribonucleoside 5'-triphosphate = DNA(n+1) + diphosphate</text>
        <dbReference type="Rhea" id="RHEA:22508"/>
        <dbReference type="Rhea" id="RHEA-COMP:17339"/>
        <dbReference type="Rhea" id="RHEA-COMP:17340"/>
        <dbReference type="ChEBI" id="CHEBI:33019"/>
        <dbReference type="ChEBI" id="CHEBI:61560"/>
        <dbReference type="ChEBI" id="CHEBI:173112"/>
        <dbReference type="EC" id="2.7.7.7"/>
    </reaction>
</comment>
<dbReference type="Pfam" id="PF03104">
    <property type="entry name" value="DNA_pol_B_exo1"/>
    <property type="match status" value="1"/>
</dbReference>
<keyword evidence="8" id="KW-0227">DNA damage</keyword>
<evidence type="ECO:0000256" key="11">
    <source>
        <dbReference type="ARBA" id="ARBA00023004"/>
    </source>
</evidence>
<evidence type="ECO:0000256" key="12">
    <source>
        <dbReference type="ARBA" id="ARBA00023014"/>
    </source>
</evidence>
<feature type="compositionally biased region" description="Polar residues" evidence="15">
    <location>
        <begin position="282"/>
        <end position="293"/>
    </location>
</feature>
<organism evidence="19 20">
    <name type="scientific">Miscanthus lutarioriparius</name>
    <dbReference type="NCBI Taxonomy" id="422564"/>
    <lineage>
        <taxon>Eukaryota</taxon>
        <taxon>Viridiplantae</taxon>
        <taxon>Streptophyta</taxon>
        <taxon>Embryophyta</taxon>
        <taxon>Tracheophyta</taxon>
        <taxon>Spermatophyta</taxon>
        <taxon>Magnoliopsida</taxon>
        <taxon>Liliopsida</taxon>
        <taxon>Poales</taxon>
        <taxon>Poaceae</taxon>
        <taxon>PACMAD clade</taxon>
        <taxon>Panicoideae</taxon>
        <taxon>Andropogonodae</taxon>
        <taxon>Andropogoneae</taxon>
        <taxon>Saccharinae</taxon>
        <taxon>Miscanthus</taxon>
    </lineage>
</organism>
<dbReference type="SMART" id="SM00486">
    <property type="entry name" value="POLBc"/>
    <property type="match status" value="1"/>
</dbReference>
<dbReference type="InterPro" id="IPR006133">
    <property type="entry name" value="DNA-dir_DNA_pol_B_exonuc"/>
</dbReference>
<dbReference type="SUPFAM" id="SSF53098">
    <property type="entry name" value="Ribonuclease H-like"/>
    <property type="match status" value="1"/>
</dbReference>
<evidence type="ECO:0000256" key="4">
    <source>
        <dbReference type="ARBA" id="ARBA00021589"/>
    </source>
</evidence>
<dbReference type="InterPro" id="IPR023211">
    <property type="entry name" value="DNA_pol_palm_dom_sf"/>
</dbReference>
<dbReference type="PANTHER" id="PTHR45812:SF1">
    <property type="entry name" value="DNA POLYMERASE ZETA CATALYTIC SUBUNIT"/>
    <property type="match status" value="1"/>
</dbReference>
<evidence type="ECO:0000256" key="9">
    <source>
        <dbReference type="ARBA" id="ARBA00022833"/>
    </source>
</evidence>
<dbReference type="Proteomes" id="UP000604825">
    <property type="component" value="Unassembled WGS sequence"/>
</dbReference>
<feature type="domain" description="DNA-directed DNA polymerase family B multifunctional" evidence="16">
    <location>
        <begin position="773"/>
        <end position="951"/>
    </location>
</feature>
<name>A0A811N1E2_9POAL</name>
<dbReference type="GO" id="GO:0046872">
    <property type="term" value="F:metal ion binding"/>
    <property type="evidence" value="ECO:0007669"/>
    <property type="project" value="UniProtKB-KW"/>
</dbReference>
<dbReference type="CDD" id="cd05778">
    <property type="entry name" value="DNA_polB_zeta_exo"/>
    <property type="match status" value="1"/>
</dbReference>
<evidence type="ECO:0000256" key="7">
    <source>
        <dbReference type="ARBA" id="ARBA00022723"/>
    </source>
</evidence>
<keyword evidence="5" id="KW-0808">Transferase</keyword>
<keyword evidence="9" id="KW-0862">Zinc</keyword>
<accession>A0A811N1E2</accession>
<dbReference type="InterPro" id="IPR042087">
    <property type="entry name" value="DNA_pol_B_thumb"/>
</dbReference>
<evidence type="ECO:0000256" key="15">
    <source>
        <dbReference type="SAM" id="MobiDB-lite"/>
    </source>
</evidence>
<dbReference type="Gene3D" id="3.30.420.10">
    <property type="entry name" value="Ribonuclease H-like superfamily/Ribonuclease H"/>
    <property type="match status" value="1"/>
</dbReference>
<dbReference type="InterPro" id="IPR036397">
    <property type="entry name" value="RNaseH_sf"/>
</dbReference>
<protein>
    <recommendedName>
        <fullName evidence="4">DNA polymerase zeta catalytic subunit</fullName>
        <ecNumber evidence="3">2.7.7.7</ecNumber>
    </recommendedName>
</protein>
<keyword evidence="7" id="KW-0479">Metal-binding</keyword>
<dbReference type="GO" id="GO:0000166">
    <property type="term" value="F:nucleotide binding"/>
    <property type="evidence" value="ECO:0007669"/>
    <property type="project" value="InterPro"/>
</dbReference>
<feature type="domain" description="DNA-directed DNA polymerase family B multifunctional" evidence="16">
    <location>
        <begin position="971"/>
        <end position="1110"/>
    </location>
</feature>
<evidence type="ECO:0000256" key="6">
    <source>
        <dbReference type="ARBA" id="ARBA00022695"/>
    </source>
</evidence>
<dbReference type="GO" id="GO:0003677">
    <property type="term" value="F:DNA binding"/>
    <property type="evidence" value="ECO:0007669"/>
    <property type="project" value="InterPro"/>
</dbReference>
<keyword evidence="10" id="KW-0239">DNA-directed DNA polymerase</keyword>
<evidence type="ECO:0000256" key="14">
    <source>
        <dbReference type="ARBA" id="ARBA00049244"/>
    </source>
</evidence>
<dbReference type="InterPro" id="IPR025687">
    <property type="entry name" value="Znf-C4pol"/>
</dbReference>
<feature type="compositionally biased region" description="Polar residues" evidence="15">
    <location>
        <begin position="248"/>
        <end position="257"/>
    </location>
</feature>
<evidence type="ECO:0000259" key="17">
    <source>
        <dbReference type="Pfam" id="PF03104"/>
    </source>
</evidence>
<dbReference type="EMBL" id="CAJGYO010000003">
    <property type="protein sequence ID" value="CAD6216747.1"/>
    <property type="molecule type" value="Genomic_DNA"/>
</dbReference>
<dbReference type="Gene3D" id="3.90.1600.10">
    <property type="entry name" value="Palm domain of DNA polymerase"/>
    <property type="match status" value="1"/>
</dbReference>
<evidence type="ECO:0000256" key="1">
    <source>
        <dbReference type="ARBA" id="ARBA00001966"/>
    </source>
</evidence>
<keyword evidence="6" id="KW-0548">Nucleotidyltransferase</keyword>
<comment type="caution">
    <text evidence="19">The sequence shown here is derived from an EMBL/GenBank/DDBJ whole genome shotgun (WGS) entry which is preliminary data.</text>
</comment>
<feature type="compositionally biased region" description="Polar residues" evidence="15">
    <location>
        <begin position="325"/>
        <end position="338"/>
    </location>
</feature>
<keyword evidence="12" id="KW-0411">Iron-sulfur</keyword>
<dbReference type="OrthoDB" id="2414538at2759"/>
<evidence type="ECO:0000256" key="2">
    <source>
        <dbReference type="ARBA" id="ARBA00005755"/>
    </source>
</evidence>
<evidence type="ECO:0000313" key="20">
    <source>
        <dbReference type="Proteomes" id="UP000604825"/>
    </source>
</evidence>
<dbReference type="InterPro" id="IPR012337">
    <property type="entry name" value="RNaseH-like_sf"/>
</dbReference>
<feature type="region of interest" description="Disordered" evidence="15">
    <location>
        <begin position="248"/>
        <end position="302"/>
    </location>
</feature>
<evidence type="ECO:0000259" key="16">
    <source>
        <dbReference type="Pfam" id="PF00136"/>
    </source>
</evidence>
<feature type="domain" description="DNA-directed DNA polymerase family B exonuclease" evidence="17">
    <location>
        <begin position="527"/>
        <end position="706"/>
    </location>
</feature>